<feature type="binding site" evidence="5">
    <location>
        <begin position="173"/>
        <end position="180"/>
    </location>
    <ligand>
        <name>NAD(+)</name>
        <dbReference type="ChEBI" id="CHEBI:57540"/>
    </ligand>
</feature>
<keyword evidence="5" id="KW-0520">NAD</keyword>
<dbReference type="Proteomes" id="UP001164081">
    <property type="component" value="Chromosome"/>
</dbReference>
<comment type="similarity">
    <text evidence="1">Belongs to the class-I pyridine nucleotide-disulfide oxidoreductase family.</text>
</comment>
<dbReference type="AlphaFoldDB" id="A0A3F3L3Z4"/>
<keyword evidence="9" id="KW-0560">Oxidoreductase</keyword>
<feature type="binding site" evidence="5">
    <location>
        <position position="48"/>
    </location>
    <ligand>
        <name>FAD</name>
        <dbReference type="ChEBI" id="CHEBI:57692"/>
    </ligand>
</feature>
<evidence type="ECO:0000259" key="7">
    <source>
        <dbReference type="Pfam" id="PF02852"/>
    </source>
</evidence>
<dbReference type="Pfam" id="PF07992">
    <property type="entry name" value="Pyr_redox_2"/>
    <property type="match status" value="1"/>
</dbReference>
<feature type="disulfide bond" description="Redox-active" evidence="6">
    <location>
        <begin position="39"/>
        <end position="44"/>
    </location>
</feature>
<dbReference type="PANTHER" id="PTHR43014:SF4">
    <property type="entry name" value="PYRIDINE NUCLEOTIDE-DISULFIDE OXIDOREDUCTASE RCLA-RELATED"/>
    <property type="match status" value="1"/>
</dbReference>
<feature type="active site" description="Proton acceptor" evidence="4">
    <location>
        <position position="438"/>
    </location>
</feature>
<dbReference type="InterPro" id="IPR016156">
    <property type="entry name" value="FAD/NAD-linked_Rdtase_dimer_sf"/>
</dbReference>
<dbReference type="Pfam" id="PF02852">
    <property type="entry name" value="Pyr_redox_dim"/>
    <property type="match status" value="1"/>
</dbReference>
<protein>
    <submittedName>
        <fullName evidence="9">Dihydrolipoyl dehydrogenase</fullName>
        <ecNumber evidence="9">1.8.1.4</ecNumber>
    </submittedName>
</protein>
<dbReference type="RefSeq" id="WP_004991237.1">
    <property type="nucleotide sequence ID" value="NZ_BCMC01000054.1"/>
</dbReference>
<evidence type="ECO:0000256" key="5">
    <source>
        <dbReference type="PIRSR" id="PIRSR000350-3"/>
    </source>
</evidence>
<proteinExistence type="inferred from homology"/>
<reference evidence="10" key="2">
    <citation type="journal article" date="2022" name="J Glob Antimicrob Resist">
        <title>Comparative analysis of IMP-4- and OXA-58-containing plasmids of three carbapenemase-producing Acinetobacter ursingii strains in the Netherlands.</title>
        <authorList>
            <person name="Hendrickx A.P.A."/>
            <person name="Schade R.P."/>
            <person name="Landman F."/>
            <person name="Bosch T."/>
            <person name="Schouls L.M."/>
            <person name="van Dijk K."/>
        </authorList>
    </citation>
    <scope>NUCLEOTIDE SEQUENCE</scope>
    <source>
        <strain evidence="10">RIVM_C010761</strain>
    </source>
</reference>
<dbReference type="EMBL" id="CP089044">
    <property type="protein sequence ID" value="UYF74912.1"/>
    <property type="molecule type" value="Genomic_DNA"/>
</dbReference>
<evidence type="ECO:0000313" key="11">
    <source>
        <dbReference type="Proteomes" id="UP000595320"/>
    </source>
</evidence>
<dbReference type="GO" id="GO:0004148">
    <property type="term" value="F:dihydrolipoyl dehydrogenase (NADH) activity"/>
    <property type="evidence" value="ECO:0007669"/>
    <property type="project" value="UniProtKB-EC"/>
</dbReference>
<comment type="cofactor">
    <cofactor evidence="5">
        <name>FAD</name>
        <dbReference type="ChEBI" id="CHEBI:57692"/>
    </cofactor>
    <text evidence="5">Binds 1 FAD per subunit.</text>
</comment>
<dbReference type="Proteomes" id="UP000595320">
    <property type="component" value="Chromosome"/>
</dbReference>
<dbReference type="InterPro" id="IPR001100">
    <property type="entry name" value="Pyr_nuc-diS_OxRdtase"/>
</dbReference>
<dbReference type="SUPFAM" id="SSF51905">
    <property type="entry name" value="FAD/NAD(P)-binding domain"/>
    <property type="match status" value="1"/>
</dbReference>
<dbReference type="GO" id="GO:0003955">
    <property type="term" value="F:NAD(P)H dehydrogenase (quinone) activity"/>
    <property type="evidence" value="ECO:0007669"/>
    <property type="project" value="TreeGrafter"/>
</dbReference>
<dbReference type="EC" id="1.8.1.4" evidence="9"/>
<dbReference type="PRINTS" id="PR00411">
    <property type="entry name" value="PNDRDTASEI"/>
</dbReference>
<evidence type="ECO:0000256" key="4">
    <source>
        <dbReference type="PIRSR" id="PIRSR000350-2"/>
    </source>
</evidence>
<feature type="domain" description="FAD/NAD(P)-binding" evidence="8">
    <location>
        <begin position="2"/>
        <end position="306"/>
    </location>
</feature>
<dbReference type="InterPro" id="IPR023753">
    <property type="entry name" value="FAD/NAD-binding_dom"/>
</dbReference>
<keyword evidence="3 5" id="KW-0274">FAD</keyword>
<evidence type="ECO:0000256" key="2">
    <source>
        <dbReference type="ARBA" id="ARBA00022630"/>
    </source>
</evidence>
<feature type="binding site" evidence="5">
    <location>
        <position position="304"/>
    </location>
    <ligand>
        <name>FAD</name>
        <dbReference type="ChEBI" id="CHEBI:57692"/>
    </ligand>
</feature>
<evidence type="ECO:0000256" key="3">
    <source>
        <dbReference type="ARBA" id="ARBA00022827"/>
    </source>
</evidence>
<reference evidence="9 11" key="1">
    <citation type="submission" date="2021-01" db="EMBL/GenBank/DDBJ databases">
        <title>FDA dAtabase for Regulatory Grade micrObial Sequences (FDA-ARGOS): Supporting development and validation of Infectious Disease Dx tests.</title>
        <authorList>
            <person name="Sproer C."/>
            <person name="Gronow S."/>
            <person name="Severitt S."/>
            <person name="Schroder I."/>
            <person name="Tallon L."/>
            <person name="Sadzewicz L."/>
            <person name="Zhao X."/>
            <person name="Boylan J."/>
            <person name="Ott S."/>
            <person name="Bowen H."/>
            <person name="Vavikolanu K."/>
            <person name="Mehta A."/>
            <person name="Aluvathingal J."/>
            <person name="Nadendla S."/>
            <person name="Lowell S."/>
            <person name="Myers T."/>
            <person name="Yan Y."/>
            <person name="Sichtig H."/>
        </authorList>
    </citation>
    <scope>NUCLEOTIDE SEQUENCE [LARGE SCALE GENOMIC DNA]</scope>
    <source>
        <strain evidence="9 11">FDAARGOS_1096</strain>
    </source>
</reference>
<dbReference type="GO" id="GO:0050660">
    <property type="term" value="F:flavin adenine dinucleotide binding"/>
    <property type="evidence" value="ECO:0007669"/>
    <property type="project" value="TreeGrafter"/>
</dbReference>
<dbReference type="PANTHER" id="PTHR43014">
    <property type="entry name" value="MERCURIC REDUCTASE"/>
    <property type="match status" value="1"/>
</dbReference>
<dbReference type="GeneID" id="66211442"/>
<evidence type="ECO:0000256" key="6">
    <source>
        <dbReference type="PIRSR" id="PIRSR000350-4"/>
    </source>
</evidence>
<dbReference type="Gene3D" id="3.30.390.30">
    <property type="match status" value="1"/>
</dbReference>
<keyword evidence="2" id="KW-0285">Flavoprotein</keyword>
<dbReference type="PIRSF" id="PIRSF000350">
    <property type="entry name" value="Mercury_reductase_MerA"/>
    <property type="match status" value="1"/>
</dbReference>
<dbReference type="InterPro" id="IPR036188">
    <property type="entry name" value="FAD/NAD-bd_sf"/>
</dbReference>
<dbReference type="InterPro" id="IPR004099">
    <property type="entry name" value="Pyr_nucl-diS_OxRdtase_dimer"/>
</dbReference>
<evidence type="ECO:0000313" key="10">
    <source>
        <dbReference type="EMBL" id="UYF74912.1"/>
    </source>
</evidence>
<dbReference type="SUPFAM" id="SSF55424">
    <property type="entry name" value="FAD/NAD-linked reductases, dimerisation (C-terminal) domain"/>
    <property type="match status" value="1"/>
</dbReference>
<evidence type="ECO:0000256" key="1">
    <source>
        <dbReference type="ARBA" id="ARBA00007532"/>
    </source>
</evidence>
<dbReference type="Gene3D" id="3.50.50.60">
    <property type="entry name" value="FAD/NAD(P)-binding domain"/>
    <property type="match status" value="2"/>
</dbReference>
<feature type="binding site" evidence="5">
    <location>
        <position position="262"/>
    </location>
    <ligand>
        <name>NAD(+)</name>
        <dbReference type="ChEBI" id="CHEBI:57540"/>
    </ligand>
</feature>
<evidence type="ECO:0000259" key="8">
    <source>
        <dbReference type="Pfam" id="PF07992"/>
    </source>
</evidence>
<accession>A0A3F3L3Z4</accession>
<organism evidence="9 11">
    <name type="scientific">Acinetobacter ursingii</name>
    <dbReference type="NCBI Taxonomy" id="108980"/>
    <lineage>
        <taxon>Bacteria</taxon>
        <taxon>Pseudomonadati</taxon>
        <taxon>Pseudomonadota</taxon>
        <taxon>Gammaproteobacteria</taxon>
        <taxon>Moraxellales</taxon>
        <taxon>Moraxellaceae</taxon>
        <taxon>Acinetobacter</taxon>
    </lineage>
</organism>
<dbReference type="NCBIfam" id="NF004939">
    <property type="entry name" value="PRK06292.1-1"/>
    <property type="match status" value="1"/>
</dbReference>
<sequence>MYDLIIIGAGTAGISAYKEAVKYTQNILIVNDGPWDTTCARVGCMPSKVLISSANRMYDSQHINQVGISVESSFDTSHVMSHVRALRDRFTTATIKDVQSWPKNHRLSGKATFMNSYTIEVNGKHYQAKSFILAVGSRPATSQEWKDLLKEKFITSDEIFELKKLPCSLAVIGSGVIAIELAQAFSRLGAKTAIFARSKRVGILTSPNLQQLAQQQLSTELNIYFETLPNSVKLTDHQVELNFKYNGTEQTEKFDYLLNATGRSSLLDSLNLNKIDPQFSDVKKLPIHPETKQLGKLPIFIAGDAYTDTPLQHEAAHEGRKLVHNCLHYPKTKNIKNLTPLGIVFCSPEMAIAGQSYRQLQDKNIDFVTGYVSYEKQGRALVLGKNRGGAEVYLDKKTQKLLGAELFVHSAEHLAHLLCWMIQQEITLDEILEQPYYHPTLEEGLRTAFKHARRQIKSS</sequence>
<name>A0A3F3L3Z4_9GAMM</name>
<evidence type="ECO:0000313" key="9">
    <source>
        <dbReference type="EMBL" id="QQT86661.1"/>
    </source>
</evidence>
<keyword evidence="5" id="KW-0547">Nucleotide-binding</keyword>
<dbReference type="PRINTS" id="PR00368">
    <property type="entry name" value="FADPNR"/>
</dbReference>
<dbReference type="EMBL" id="CP068176">
    <property type="protein sequence ID" value="QQT86661.1"/>
    <property type="molecule type" value="Genomic_DNA"/>
</dbReference>
<gene>
    <name evidence="9" type="ORF">I6I53_02335</name>
    <name evidence="10" type="ORF">LSO58_13955</name>
</gene>
<feature type="domain" description="Pyridine nucleotide-disulphide oxidoreductase dimerisation" evidence="7">
    <location>
        <begin position="343"/>
        <end position="448"/>
    </location>
</feature>